<evidence type="ECO:0000313" key="5">
    <source>
        <dbReference type="Proteomes" id="UP000250266"/>
    </source>
</evidence>
<keyword evidence="5" id="KW-1185">Reference proteome</keyword>
<dbReference type="AlphaFoldDB" id="A0A8E2JIT1"/>
<evidence type="ECO:0000256" key="2">
    <source>
        <dbReference type="SAM" id="Phobius"/>
    </source>
</evidence>
<feature type="domain" description="DUF7598" evidence="3">
    <location>
        <begin position="13"/>
        <end position="147"/>
    </location>
</feature>
<dbReference type="Proteomes" id="UP000250266">
    <property type="component" value="Unassembled WGS sequence"/>
</dbReference>
<feature type="transmembrane region" description="Helical" evidence="2">
    <location>
        <begin position="15"/>
        <end position="37"/>
    </location>
</feature>
<feature type="transmembrane region" description="Helical" evidence="2">
    <location>
        <begin position="88"/>
        <end position="106"/>
    </location>
</feature>
<accession>A0A8E2JIT1</accession>
<evidence type="ECO:0000313" key="4">
    <source>
        <dbReference type="EMBL" id="OCK83629.1"/>
    </source>
</evidence>
<dbReference type="EMBL" id="KV744856">
    <property type="protein sequence ID" value="OCK83629.1"/>
    <property type="molecule type" value="Genomic_DNA"/>
</dbReference>
<keyword evidence="2" id="KW-0812">Transmembrane</keyword>
<proteinExistence type="predicted"/>
<reference evidence="4 5" key="1">
    <citation type="journal article" date="2016" name="Nat. Commun.">
        <title>Ectomycorrhizal ecology is imprinted in the genome of the dominant symbiotic fungus Cenococcum geophilum.</title>
        <authorList>
            <consortium name="DOE Joint Genome Institute"/>
            <person name="Peter M."/>
            <person name="Kohler A."/>
            <person name="Ohm R.A."/>
            <person name="Kuo A."/>
            <person name="Krutzmann J."/>
            <person name="Morin E."/>
            <person name="Arend M."/>
            <person name="Barry K.W."/>
            <person name="Binder M."/>
            <person name="Choi C."/>
            <person name="Clum A."/>
            <person name="Copeland A."/>
            <person name="Grisel N."/>
            <person name="Haridas S."/>
            <person name="Kipfer T."/>
            <person name="LaButti K."/>
            <person name="Lindquist E."/>
            <person name="Lipzen A."/>
            <person name="Maire R."/>
            <person name="Meier B."/>
            <person name="Mihaltcheva S."/>
            <person name="Molinier V."/>
            <person name="Murat C."/>
            <person name="Poggeler S."/>
            <person name="Quandt C.A."/>
            <person name="Sperisen C."/>
            <person name="Tritt A."/>
            <person name="Tisserant E."/>
            <person name="Crous P.W."/>
            <person name="Henrissat B."/>
            <person name="Nehls U."/>
            <person name="Egli S."/>
            <person name="Spatafora J.W."/>
            <person name="Grigoriev I.V."/>
            <person name="Martin F.M."/>
        </authorList>
    </citation>
    <scope>NUCLEOTIDE SEQUENCE [LARGE SCALE GENOMIC DNA]</scope>
    <source>
        <strain evidence="4 5">CBS 459.81</strain>
    </source>
</reference>
<organism evidence="4 5">
    <name type="scientific">Lepidopterella palustris CBS 459.81</name>
    <dbReference type="NCBI Taxonomy" id="1314670"/>
    <lineage>
        <taxon>Eukaryota</taxon>
        <taxon>Fungi</taxon>
        <taxon>Dikarya</taxon>
        <taxon>Ascomycota</taxon>
        <taxon>Pezizomycotina</taxon>
        <taxon>Dothideomycetes</taxon>
        <taxon>Pleosporomycetidae</taxon>
        <taxon>Mytilinidiales</taxon>
        <taxon>Argynnaceae</taxon>
        <taxon>Lepidopterella</taxon>
    </lineage>
</organism>
<feature type="transmembrane region" description="Helical" evidence="2">
    <location>
        <begin position="49"/>
        <end position="68"/>
    </location>
</feature>
<feature type="region of interest" description="Disordered" evidence="1">
    <location>
        <begin position="232"/>
        <end position="264"/>
    </location>
</feature>
<feature type="transmembrane region" description="Helical" evidence="2">
    <location>
        <begin position="126"/>
        <end position="148"/>
    </location>
</feature>
<evidence type="ECO:0000259" key="3">
    <source>
        <dbReference type="Pfam" id="PF24535"/>
    </source>
</evidence>
<dbReference type="InterPro" id="IPR056019">
    <property type="entry name" value="DUF7598"/>
</dbReference>
<sequence>MALLSTKSLAGPGYIILNILRAMNIIALMAVVAASVVMLVKTFIVSRFFFFDAVSHVITALSSTFLMVSECSLFRTYFARNWPLLSPSHGFVGLGVGMIILGLNILGNMNKAATSQESLGLAFWRLVLASGILVLVIGFFNVFASYIFRDTSQGITARRVRSHGAVALTSQEEGAPKALSINTHSTGSSSMQQSTFSPVKSSPRKSFSPARTFRHARQSLLPSYHSSSPLRVFHTSSASDGSSTSKKSKRSSIGPRVPINISAPLNVNPQFAHLVRPDLAHHPSQRKPEEMGLGL</sequence>
<dbReference type="OrthoDB" id="5327148at2759"/>
<name>A0A8E2JIT1_9PEZI</name>
<evidence type="ECO:0000256" key="1">
    <source>
        <dbReference type="SAM" id="MobiDB-lite"/>
    </source>
</evidence>
<dbReference type="Pfam" id="PF24535">
    <property type="entry name" value="DUF7598"/>
    <property type="match status" value="1"/>
</dbReference>
<keyword evidence="2" id="KW-0472">Membrane</keyword>
<protein>
    <recommendedName>
        <fullName evidence="3">DUF7598 domain-containing protein</fullName>
    </recommendedName>
</protein>
<feature type="compositionally biased region" description="Low complexity" evidence="1">
    <location>
        <begin position="232"/>
        <end position="245"/>
    </location>
</feature>
<keyword evidence="2" id="KW-1133">Transmembrane helix</keyword>
<gene>
    <name evidence="4" type="ORF">K432DRAFT_290686</name>
</gene>
<feature type="compositionally biased region" description="Polar residues" evidence="1">
    <location>
        <begin position="180"/>
        <end position="200"/>
    </location>
</feature>
<feature type="region of interest" description="Disordered" evidence="1">
    <location>
        <begin position="180"/>
        <end position="211"/>
    </location>
</feature>